<keyword evidence="3" id="KW-1185">Reference proteome</keyword>
<dbReference type="PANTHER" id="PTHR42867:SF1">
    <property type="entry name" value="MEMBRANE PROTEIN-RELATED"/>
    <property type="match status" value="1"/>
</dbReference>
<proteinExistence type="predicted"/>
<reference evidence="2 3" key="1">
    <citation type="submission" date="2020-11" db="EMBL/GenBank/DDBJ databases">
        <title>Fusibacter basophilias sp. nov.</title>
        <authorList>
            <person name="Qiu D."/>
        </authorList>
    </citation>
    <scope>NUCLEOTIDE SEQUENCE [LARGE SCALE GENOMIC DNA]</scope>
    <source>
        <strain evidence="2 3">Q10-2</strain>
    </source>
</reference>
<dbReference type="Pfam" id="PF07136">
    <property type="entry name" value="DUF1385"/>
    <property type="match status" value="1"/>
</dbReference>
<dbReference type="Proteomes" id="UP000614200">
    <property type="component" value="Unassembled WGS sequence"/>
</dbReference>
<accession>A0ABR9ZVT9</accession>
<keyword evidence="1" id="KW-0812">Transmembrane</keyword>
<organism evidence="2 3">
    <name type="scientific">Fusibacter ferrireducens</name>
    <dbReference type="NCBI Taxonomy" id="2785058"/>
    <lineage>
        <taxon>Bacteria</taxon>
        <taxon>Bacillati</taxon>
        <taxon>Bacillota</taxon>
        <taxon>Clostridia</taxon>
        <taxon>Eubacteriales</taxon>
        <taxon>Eubacteriales Family XII. Incertae Sedis</taxon>
        <taxon>Fusibacter</taxon>
    </lineage>
</organism>
<name>A0ABR9ZVT9_9FIRM</name>
<dbReference type="EMBL" id="JADKNH010000009">
    <property type="protein sequence ID" value="MBF4694559.1"/>
    <property type="molecule type" value="Genomic_DNA"/>
</dbReference>
<evidence type="ECO:0000313" key="3">
    <source>
        <dbReference type="Proteomes" id="UP000614200"/>
    </source>
</evidence>
<feature type="transmembrane region" description="Helical" evidence="1">
    <location>
        <begin position="106"/>
        <end position="130"/>
    </location>
</feature>
<feature type="transmembrane region" description="Helical" evidence="1">
    <location>
        <begin position="142"/>
        <end position="162"/>
    </location>
</feature>
<sequence length="305" mass="34037">MKYTSIGGQALIEGVMMRGKEDIAIAVRKPDGNIEVKMEKGSPIEKWKIAKMPILRGVFNLVASMTVGIKALTYSAEFYAETDENYEQSKFEKFLYTKLGKRADDILMAISILTAFGFALVLFGIVPTFSVGLLKSVITNQILLSAIEGVVKIGVFIAYIVIISQMKDIRRVFQYHGAEHKTIHCFEHGEEVTVENARKYTTLHPRCGTSFVFLVLMISIILFTFIGWSNLIIRILTKIVLLPLVAGLSYEFIKIAGKSQAGWVKMIGAPGLWMQKLTTREPDDQQLEVAIAAFKSVLDRMGSDL</sequence>
<comment type="caution">
    <text evidence="2">The sequence shown here is derived from an EMBL/GenBank/DDBJ whole genome shotgun (WGS) entry which is preliminary data.</text>
</comment>
<protein>
    <submittedName>
        <fullName evidence="2">DUF1385 domain-containing protein</fullName>
    </submittedName>
</protein>
<gene>
    <name evidence="2" type="ORF">ISU02_15720</name>
</gene>
<keyword evidence="1" id="KW-0472">Membrane</keyword>
<feature type="transmembrane region" description="Helical" evidence="1">
    <location>
        <begin position="207"/>
        <end position="226"/>
    </location>
</feature>
<keyword evidence="1" id="KW-1133">Transmembrane helix</keyword>
<feature type="transmembrane region" description="Helical" evidence="1">
    <location>
        <begin position="232"/>
        <end position="253"/>
    </location>
</feature>
<dbReference type="InterPro" id="IPR010787">
    <property type="entry name" value="DUF1385"/>
</dbReference>
<evidence type="ECO:0000256" key="1">
    <source>
        <dbReference type="SAM" id="Phobius"/>
    </source>
</evidence>
<evidence type="ECO:0000313" key="2">
    <source>
        <dbReference type="EMBL" id="MBF4694559.1"/>
    </source>
</evidence>
<dbReference type="PANTHER" id="PTHR42867">
    <property type="entry name" value="MEMBRANE PROTEIN-RELATED"/>
    <property type="match status" value="1"/>
</dbReference>